<evidence type="ECO:0000256" key="1">
    <source>
        <dbReference type="SAM" id="MobiDB-lite"/>
    </source>
</evidence>
<feature type="chain" id="PRO_5018782656" evidence="2">
    <location>
        <begin position="22"/>
        <end position="117"/>
    </location>
</feature>
<keyword evidence="3" id="KW-1185">Reference proteome</keyword>
<name>A0A3Q7Y0F1_CICAR</name>
<dbReference type="Proteomes" id="UP000087171">
    <property type="component" value="Chromosome Ca5"/>
</dbReference>
<dbReference type="RefSeq" id="XP_027190601.1">
    <property type="nucleotide sequence ID" value="XM_027334800.1"/>
</dbReference>
<feature type="region of interest" description="Disordered" evidence="1">
    <location>
        <begin position="76"/>
        <end position="99"/>
    </location>
</feature>
<evidence type="ECO:0000313" key="3">
    <source>
        <dbReference type="Proteomes" id="UP000087171"/>
    </source>
</evidence>
<accession>A0A3Q7Y0F1</accession>
<proteinExistence type="predicted"/>
<organism evidence="3 4">
    <name type="scientific">Cicer arietinum</name>
    <name type="common">Chickpea</name>
    <name type="synonym">Garbanzo</name>
    <dbReference type="NCBI Taxonomy" id="3827"/>
    <lineage>
        <taxon>Eukaryota</taxon>
        <taxon>Viridiplantae</taxon>
        <taxon>Streptophyta</taxon>
        <taxon>Embryophyta</taxon>
        <taxon>Tracheophyta</taxon>
        <taxon>Spermatophyta</taxon>
        <taxon>Magnoliopsida</taxon>
        <taxon>eudicotyledons</taxon>
        <taxon>Gunneridae</taxon>
        <taxon>Pentapetalae</taxon>
        <taxon>rosids</taxon>
        <taxon>fabids</taxon>
        <taxon>Fabales</taxon>
        <taxon>Fabaceae</taxon>
        <taxon>Papilionoideae</taxon>
        <taxon>50 kb inversion clade</taxon>
        <taxon>NPAAA clade</taxon>
        <taxon>Hologalegina</taxon>
        <taxon>IRL clade</taxon>
        <taxon>Cicereae</taxon>
        <taxon>Cicer</taxon>
    </lineage>
</organism>
<reference evidence="4" key="2">
    <citation type="submission" date="2025-08" db="UniProtKB">
        <authorList>
            <consortium name="RefSeq"/>
        </authorList>
    </citation>
    <scope>IDENTIFICATION</scope>
    <source>
        <tissue evidence="4">Etiolated seedlings</tissue>
    </source>
</reference>
<gene>
    <name evidence="4" type="primary">LOC101506749</name>
</gene>
<evidence type="ECO:0000313" key="4">
    <source>
        <dbReference type="RefSeq" id="XP_027190601.1"/>
    </source>
</evidence>
<keyword evidence="2" id="KW-0732">Signal</keyword>
<evidence type="ECO:0000256" key="2">
    <source>
        <dbReference type="SAM" id="SignalP"/>
    </source>
</evidence>
<dbReference type="AlphaFoldDB" id="A0A3Q7Y0F1"/>
<feature type="signal peptide" evidence="2">
    <location>
        <begin position="1"/>
        <end position="21"/>
    </location>
</feature>
<sequence>MNVINTFISVMHLFLIQEVMNEESTNQQCLMNQQHPLGEIDTTTKPSQGNNCVEEGTALTNANTTTPLIHLELVSSSKEQDVDVRDSSGTTKTNDDEGKDSLDKFYFLMLPHHPFDF</sequence>
<protein>
    <submittedName>
        <fullName evidence="4">Uncharacterized protein LOC101506749</fullName>
    </submittedName>
</protein>
<reference evidence="3" key="1">
    <citation type="journal article" date="2013" name="Nat. Biotechnol.">
        <title>Draft genome sequence of chickpea (Cicer arietinum) provides a resource for trait improvement.</title>
        <authorList>
            <person name="Varshney R.K."/>
            <person name="Song C."/>
            <person name="Saxena R.K."/>
            <person name="Azam S."/>
            <person name="Yu S."/>
            <person name="Sharpe A.G."/>
            <person name="Cannon S."/>
            <person name="Baek J."/>
            <person name="Rosen B.D."/>
            <person name="Tar'an B."/>
            <person name="Millan T."/>
            <person name="Zhang X."/>
            <person name="Ramsay L.D."/>
            <person name="Iwata A."/>
            <person name="Wang Y."/>
            <person name="Nelson W."/>
            <person name="Farmer A.D."/>
            <person name="Gaur P.M."/>
            <person name="Soderlund C."/>
            <person name="Penmetsa R.V."/>
            <person name="Xu C."/>
            <person name="Bharti A.K."/>
            <person name="He W."/>
            <person name="Winter P."/>
            <person name="Zhao S."/>
            <person name="Hane J.K."/>
            <person name="Carrasquilla-Garcia N."/>
            <person name="Condie J.A."/>
            <person name="Upadhyaya H.D."/>
            <person name="Luo M.C."/>
            <person name="Thudi M."/>
            <person name="Gowda C.L."/>
            <person name="Singh N.P."/>
            <person name="Lichtenzveig J."/>
            <person name="Gali K.K."/>
            <person name="Rubio J."/>
            <person name="Nadarajan N."/>
            <person name="Dolezel J."/>
            <person name="Bansal K.C."/>
            <person name="Xu X."/>
            <person name="Edwards D."/>
            <person name="Zhang G."/>
            <person name="Kahl G."/>
            <person name="Gil J."/>
            <person name="Singh K.B."/>
            <person name="Datta S.K."/>
            <person name="Jackson S.A."/>
            <person name="Wang J."/>
            <person name="Cook D.R."/>
        </authorList>
    </citation>
    <scope>NUCLEOTIDE SEQUENCE [LARGE SCALE GENOMIC DNA]</scope>
    <source>
        <strain evidence="3">cv. CDC Frontier</strain>
    </source>
</reference>